<dbReference type="Pfam" id="PF00867">
    <property type="entry name" value="XPG_I"/>
    <property type="match status" value="1"/>
</dbReference>
<sequence>MGIPGLLKEIGKGERIALSRLAVEHLQKQSRPLRIAIDAAIWNFQTQYGGQGGKNPALRTLFYRLVRLLALPIQPVFVYDGRNKPLTKRGRTVSKWHGACVESEMSKALISLFRFPTHVAPGEAEAECAMLQRKGVVDAVMTQDVDAIMFGSGLTLRDWSKEGNGKKGNKTPTHVNVLDLPRVKEMSGLDPEGMILVALLSGGDYDEDGIAGVGCMLACEIARAGFGSDLLELVRNRDEDGINEWRERLQFELETNESGYFKMKRKSIRIPDSFPDRKILGYYMNPAVTPPGELEKLERKWVKAWDGEIDIQALRDYAAEMFEWWYKPGAWKFVRVTAPALLANRLLRGAATSYVTSADQITERRQHFVSDGIPELRVTAIPGEIVGLDLDAEEDSPEYLQLLAEDEHEGGESETENARENAPLSPSKKRKSPPWLPDAPEKMWIAQAIVEMGAREHVERWKQIQFEMENDPKKFATRKCPKQKEARKPKVAGGMQQGALLSYVVPANEFTESELDIRKPITSPRPRPKANISAPRRPKSPKLSSSQLDEGPPPTMLDFFKTAKHSQPPRNTMSASDTASFDLVTTSTNSADDPFILSDETHVNNHSRPSTSSSAEPGRRIEHEPAQLHGNTIQPMPPAAVPPLISKHNTQSKPKILATVTPGENLSGNAVKETTLAISSPVWRDSNSAAGEQERQNALDPDNALSNVTRRTPKKRANKCRILTESATADGSLIQPQRRIASFFKPYVRVKAPPAKVALAEDEIHPVEVLPKLTPGLSPKSSAATHVHAIPRSSLPGTWKEVECESGPNTQIDPSLPPTRPPRVSIIDLTTD</sequence>
<gene>
    <name evidence="6" type="ORF">PV07_11829</name>
</gene>
<feature type="compositionally biased region" description="Polar residues" evidence="3">
    <location>
        <begin position="604"/>
        <end position="615"/>
    </location>
</feature>
<dbReference type="HOGENOM" id="CLU_007575_0_1_1"/>
<dbReference type="PANTHER" id="PTHR11081">
    <property type="entry name" value="FLAP ENDONUCLEASE FAMILY MEMBER"/>
    <property type="match status" value="1"/>
</dbReference>
<keyword evidence="7" id="KW-1185">Reference proteome</keyword>
<dbReference type="RefSeq" id="XP_016243861.1">
    <property type="nucleotide sequence ID" value="XM_016399299.1"/>
</dbReference>
<dbReference type="GO" id="GO:0006281">
    <property type="term" value="P:DNA repair"/>
    <property type="evidence" value="ECO:0007669"/>
    <property type="project" value="UniProtKB-ARBA"/>
</dbReference>
<feature type="compositionally biased region" description="Polar residues" evidence="3">
    <location>
        <begin position="568"/>
        <end position="591"/>
    </location>
</feature>
<dbReference type="InterPro" id="IPR006084">
    <property type="entry name" value="XPG/Rad2"/>
</dbReference>
<dbReference type="CDD" id="cd09906">
    <property type="entry name" value="H3TH_YEN1"/>
    <property type="match status" value="1"/>
</dbReference>
<feature type="domain" description="XPG-I" evidence="4">
    <location>
        <begin position="111"/>
        <end position="186"/>
    </location>
</feature>
<dbReference type="STRING" id="569365.A0A0D2BZ98"/>
<dbReference type="Pfam" id="PF00752">
    <property type="entry name" value="XPG_N"/>
    <property type="match status" value="1"/>
</dbReference>
<organism evidence="6 7">
    <name type="scientific">Cladophialophora immunda</name>
    <dbReference type="NCBI Taxonomy" id="569365"/>
    <lineage>
        <taxon>Eukaryota</taxon>
        <taxon>Fungi</taxon>
        <taxon>Dikarya</taxon>
        <taxon>Ascomycota</taxon>
        <taxon>Pezizomycotina</taxon>
        <taxon>Eurotiomycetes</taxon>
        <taxon>Chaetothyriomycetidae</taxon>
        <taxon>Chaetothyriales</taxon>
        <taxon>Herpotrichiellaceae</taxon>
        <taxon>Cladophialophora</taxon>
    </lineage>
</organism>
<protein>
    <recommendedName>
        <fullName evidence="8">XPG-I domain-containing protein</fullName>
    </recommendedName>
</protein>
<evidence type="ECO:0000259" key="5">
    <source>
        <dbReference type="SMART" id="SM00485"/>
    </source>
</evidence>
<accession>A0A0D2BZ98</accession>
<dbReference type="GeneID" id="27351023"/>
<feature type="region of interest" description="Disordered" evidence="3">
    <location>
        <begin position="406"/>
        <end position="438"/>
    </location>
</feature>
<dbReference type="InterPro" id="IPR037316">
    <property type="entry name" value="Yen1_H3TH"/>
</dbReference>
<dbReference type="OrthoDB" id="2959108at2759"/>
<feature type="compositionally biased region" description="Basic and acidic residues" evidence="3">
    <location>
        <begin position="617"/>
        <end position="626"/>
    </location>
</feature>
<dbReference type="SMART" id="SM00485">
    <property type="entry name" value="XPGN"/>
    <property type="match status" value="1"/>
</dbReference>
<dbReference type="InterPro" id="IPR029060">
    <property type="entry name" value="PIN-like_dom_sf"/>
</dbReference>
<dbReference type="SUPFAM" id="SSF47807">
    <property type="entry name" value="5' to 3' exonuclease, C-terminal subdomain"/>
    <property type="match status" value="1"/>
</dbReference>
<dbReference type="VEuPathDB" id="FungiDB:PV07_11829"/>
<name>A0A0D2BZ98_9EURO</name>
<dbReference type="GO" id="GO:0017108">
    <property type="term" value="F:5'-flap endonuclease activity"/>
    <property type="evidence" value="ECO:0007669"/>
    <property type="project" value="TreeGrafter"/>
</dbReference>
<evidence type="ECO:0000256" key="2">
    <source>
        <dbReference type="ARBA" id="ARBA00022801"/>
    </source>
</evidence>
<dbReference type="InterPro" id="IPR006086">
    <property type="entry name" value="XPG-I_dom"/>
</dbReference>
<keyword evidence="2" id="KW-0378">Hydrolase</keyword>
<dbReference type="AlphaFoldDB" id="A0A0D2BZ98"/>
<evidence type="ECO:0000256" key="3">
    <source>
        <dbReference type="SAM" id="MobiDB-lite"/>
    </source>
</evidence>
<dbReference type="FunFam" id="3.40.50.1010:FF:000037">
    <property type="entry name" value="Rad2-like endonuclease, putative (AFU_orthologue AFUA_3G13260)"/>
    <property type="match status" value="1"/>
</dbReference>
<reference evidence="6 7" key="1">
    <citation type="submission" date="2015-01" db="EMBL/GenBank/DDBJ databases">
        <title>The Genome Sequence of Cladophialophora immunda CBS83496.</title>
        <authorList>
            <consortium name="The Broad Institute Genomics Platform"/>
            <person name="Cuomo C."/>
            <person name="de Hoog S."/>
            <person name="Gorbushina A."/>
            <person name="Stielow B."/>
            <person name="Teixiera M."/>
            <person name="Abouelleil A."/>
            <person name="Chapman S.B."/>
            <person name="Priest M."/>
            <person name="Young S.K."/>
            <person name="Wortman J."/>
            <person name="Nusbaum C."/>
            <person name="Birren B."/>
        </authorList>
    </citation>
    <scope>NUCLEOTIDE SEQUENCE [LARGE SCALE GENOMIC DNA]</scope>
    <source>
        <strain evidence="6 7">CBS 83496</strain>
    </source>
</reference>
<dbReference type="SUPFAM" id="SSF88723">
    <property type="entry name" value="PIN domain-like"/>
    <property type="match status" value="1"/>
</dbReference>
<evidence type="ECO:0000313" key="7">
    <source>
        <dbReference type="Proteomes" id="UP000054466"/>
    </source>
</evidence>
<feature type="region of interest" description="Disordered" evidence="3">
    <location>
        <begin position="682"/>
        <end position="706"/>
    </location>
</feature>
<dbReference type="PRINTS" id="PR00853">
    <property type="entry name" value="XPGRADSUPER"/>
</dbReference>
<feature type="region of interest" description="Disordered" evidence="3">
    <location>
        <begin position="512"/>
        <end position="633"/>
    </location>
</feature>
<dbReference type="Proteomes" id="UP000054466">
    <property type="component" value="Unassembled WGS sequence"/>
</dbReference>
<feature type="domain" description="XPG N-terminal" evidence="5">
    <location>
        <begin position="1"/>
        <end position="103"/>
    </location>
</feature>
<dbReference type="InterPro" id="IPR041177">
    <property type="entry name" value="GEN1_C"/>
</dbReference>
<dbReference type="Pfam" id="PF18380">
    <property type="entry name" value="GEN1_C"/>
    <property type="match status" value="1"/>
</dbReference>
<evidence type="ECO:0000313" key="6">
    <source>
        <dbReference type="EMBL" id="KIW23645.1"/>
    </source>
</evidence>
<dbReference type="EMBL" id="KN847046">
    <property type="protein sequence ID" value="KIW23645.1"/>
    <property type="molecule type" value="Genomic_DNA"/>
</dbReference>
<evidence type="ECO:0000256" key="1">
    <source>
        <dbReference type="ARBA" id="ARBA00022722"/>
    </source>
</evidence>
<keyword evidence="1" id="KW-0540">Nuclease</keyword>
<dbReference type="CDD" id="cd09870">
    <property type="entry name" value="PIN_YEN1"/>
    <property type="match status" value="1"/>
</dbReference>
<evidence type="ECO:0008006" key="8">
    <source>
        <dbReference type="Google" id="ProtNLM"/>
    </source>
</evidence>
<feature type="region of interest" description="Disordered" evidence="3">
    <location>
        <begin position="778"/>
        <end position="832"/>
    </location>
</feature>
<dbReference type="InterPro" id="IPR006085">
    <property type="entry name" value="XPG_DNA_repair_N"/>
</dbReference>
<feature type="region of interest" description="Disordered" evidence="3">
    <location>
        <begin position="472"/>
        <end position="494"/>
    </location>
</feature>
<dbReference type="Gene3D" id="3.40.50.1010">
    <property type="entry name" value="5'-nuclease"/>
    <property type="match status" value="2"/>
</dbReference>
<dbReference type="SMART" id="SM00484">
    <property type="entry name" value="XPGI"/>
    <property type="match status" value="1"/>
</dbReference>
<dbReference type="GO" id="GO:0008821">
    <property type="term" value="F:crossover junction DNA endonuclease activity"/>
    <property type="evidence" value="ECO:0007669"/>
    <property type="project" value="InterPro"/>
</dbReference>
<evidence type="ECO:0000259" key="4">
    <source>
        <dbReference type="SMART" id="SM00484"/>
    </source>
</evidence>
<proteinExistence type="predicted"/>
<feature type="compositionally biased region" description="Acidic residues" evidence="3">
    <location>
        <begin position="406"/>
        <end position="415"/>
    </location>
</feature>
<dbReference type="PANTHER" id="PTHR11081:SF75">
    <property type="entry name" value="ENDONUCLEASE, PUTATIVE (AFU_ORTHOLOGUE AFUA_3G13260)-RELATED"/>
    <property type="match status" value="1"/>
</dbReference>
<dbReference type="InterPro" id="IPR036279">
    <property type="entry name" value="5-3_exonuclease_C_sf"/>
</dbReference>